<accession>A0A8J3QQL0</accession>
<feature type="domain" description="GtrA/DPMS transmembrane" evidence="7">
    <location>
        <begin position="19"/>
        <end position="132"/>
    </location>
</feature>
<dbReference type="InterPro" id="IPR007267">
    <property type="entry name" value="GtrA_DPMS_TM"/>
</dbReference>
<reference evidence="8" key="1">
    <citation type="submission" date="2021-01" db="EMBL/GenBank/DDBJ databases">
        <title>Whole genome shotgun sequence of Rugosimonospora africana NBRC 104875.</title>
        <authorList>
            <person name="Komaki H."/>
            <person name="Tamura T."/>
        </authorList>
    </citation>
    <scope>NUCLEOTIDE SEQUENCE</scope>
    <source>
        <strain evidence="8">NBRC 104875</strain>
    </source>
</reference>
<feature type="transmembrane region" description="Helical" evidence="6">
    <location>
        <begin position="20"/>
        <end position="38"/>
    </location>
</feature>
<evidence type="ECO:0000256" key="2">
    <source>
        <dbReference type="ARBA" id="ARBA00009399"/>
    </source>
</evidence>
<dbReference type="GO" id="GO:0000271">
    <property type="term" value="P:polysaccharide biosynthetic process"/>
    <property type="evidence" value="ECO:0007669"/>
    <property type="project" value="InterPro"/>
</dbReference>
<dbReference type="GO" id="GO:0005886">
    <property type="term" value="C:plasma membrane"/>
    <property type="evidence" value="ECO:0007669"/>
    <property type="project" value="TreeGrafter"/>
</dbReference>
<dbReference type="EMBL" id="BONZ01000020">
    <property type="protein sequence ID" value="GIH13972.1"/>
    <property type="molecule type" value="Genomic_DNA"/>
</dbReference>
<evidence type="ECO:0000313" key="8">
    <source>
        <dbReference type="EMBL" id="GIH13972.1"/>
    </source>
</evidence>
<sequence length="133" mass="14461">MSSSLTASITNLSRHSAVRFVLVGGTSFILDAGTLFLLHGVLKLWLPLATVLAYAVAFVANFGLNRKWAFAAEGHVGRQLHRYLYLVAANLVLTVVGVQGLTWLGLPYLVSKVVTSGVVAAINYVAFRLWVFR</sequence>
<evidence type="ECO:0000259" key="7">
    <source>
        <dbReference type="Pfam" id="PF04138"/>
    </source>
</evidence>
<organism evidence="8 9">
    <name type="scientific">Rugosimonospora africana</name>
    <dbReference type="NCBI Taxonomy" id="556532"/>
    <lineage>
        <taxon>Bacteria</taxon>
        <taxon>Bacillati</taxon>
        <taxon>Actinomycetota</taxon>
        <taxon>Actinomycetes</taxon>
        <taxon>Micromonosporales</taxon>
        <taxon>Micromonosporaceae</taxon>
        <taxon>Rugosimonospora</taxon>
    </lineage>
</organism>
<keyword evidence="4 6" id="KW-1133">Transmembrane helix</keyword>
<comment type="caution">
    <text evidence="8">The sequence shown here is derived from an EMBL/GenBank/DDBJ whole genome shotgun (WGS) entry which is preliminary data.</text>
</comment>
<dbReference type="InterPro" id="IPR051401">
    <property type="entry name" value="GtrA_CellWall_Glycosyl"/>
</dbReference>
<evidence type="ECO:0000256" key="1">
    <source>
        <dbReference type="ARBA" id="ARBA00004141"/>
    </source>
</evidence>
<dbReference type="Proteomes" id="UP000642748">
    <property type="component" value="Unassembled WGS sequence"/>
</dbReference>
<evidence type="ECO:0000256" key="6">
    <source>
        <dbReference type="SAM" id="Phobius"/>
    </source>
</evidence>
<protein>
    <recommendedName>
        <fullName evidence="7">GtrA/DPMS transmembrane domain-containing protein</fullName>
    </recommendedName>
</protein>
<name>A0A8J3QQL0_9ACTN</name>
<feature type="transmembrane region" description="Helical" evidence="6">
    <location>
        <begin position="83"/>
        <end position="103"/>
    </location>
</feature>
<evidence type="ECO:0000256" key="4">
    <source>
        <dbReference type="ARBA" id="ARBA00022989"/>
    </source>
</evidence>
<keyword evidence="9" id="KW-1185">Reference proteome</keyword>
<keyword evidence="5 6" id="KW-0472">Membrane</keyword>
<dbReference type="AlphaFoldDB" id="A0A8J3QQL0"/>
<evidence type="ECO:0000256" key="5">
    <source>
        <dbReference type="ARBA" id="ARBA00023136"/>
    </source>
</evidence>
<comment type="similarity">
    <text evidence="2">Belongs to the GtrA family.</text>
</comment>
<dbReference type="PANTHER" id="PTHR38459">
    <property type="entry name" value="PROPHAGE BACTOPRENOL-LINKED GLUCOSE TRANSLOCASE HOMOLOG"/>
    <property type="match status" value="1"/>
</dbReference>
<evidence type="ECO:0000256" key="3">
    <source>
        <dbReference type="ARBA" id="ARBA00022692"/>
    </source>
</evidence>
<feature type="transmembrane region" description="Helical" evidence="6">
    <location>
        <begin position="44"/>
        <end position="62"/>
    </location>
</feature>
<gene>
    <name evidence="8" type="ORF">Raf01_21440</name>
</gene>
<comment type="subcellular location">
    <subcellularLocation>
        <location evidence="1">Membrane</location>
        <topology evidence="1">Multi-pass membrane protein</topology>
    </subcellularLocation>
</comment>
<keyword evidence="3 6" id="KW-0812">Transmembrane</keyword>
<evidence type="ECO:0000313" key="9">
    <source>
        <dbReference type="Proteomes" id="UP000642748"/>
    </source>
</evidence>
<proteinExistence type="inferred from homology"/>
<dbReference type="PANTHER" id="PTHR38459:SF1">
    <property type="entry name" value="PROPHAGE BACTOPRENOL-LINKED GLUCOSE TRANSLOCASE HOMOLOG"/>
    <property type="match status" value="1"/>
</dbReference>
<feature type="transmembrane region" description="Helical" evidence="6">
    <location>
        <begin position="109"/>
        <end position="131"/>
    </location>
</feature>
<dbReference type="Pfam" id="PF04138">
    <property type="entry name" value="GtrA_DPMS_TM"/>
    <property type="match status" value="1"/>
</dbReference>